<dbReference type="EMBL" id="FUWL01000011">
    <property type="protein sequence ID" value="SJZ63001.1"/>
    <property type="molecule type" value="Genomic_DNA"/>
</dbReference>
<dbReference type="EMBL" id="JQJD01000030">
    <property type="protein sequence ID" value="KGN81243.1"/>
    <property type="molecule type" value="Genomic_DNA"/>
</dbReference>
<dbReference type="Proteomes" id="UP000189956">
    <property type="component" value="Unassembled WGS sequence"/>
</dbReference>
<evidence type="ECO:0000313" key="5">
    <source>
        <dbReference type="Proteomes" id="UP000189956"/>
    </source>
</evidence>
<reference evidence="2 4" key="1">
    <citation type="submission" date="2014-08" db="EMBL/GenBank/DDBJ databases">
        <title>Porphyromonas cangingivalis strain:COT-109_OH1386 Genome sequencing.</title>
        <authorList>
            <person name="Wallis C."/>
            <person name="Deusch O."/>
            <person name="O'Flynn C."/>
            <person name="Davis I."/>
            <person name="Jospin G."/>
            <person name="Darling A.E."/>
            <person name="Coil D.A."/>
            <person name="Alexiev A."/>
            <person name="Horsfall A."/>
            <person name="Kirkwood N."/>
            <person name="Harris S."/>
            <person name="Eisen J.A."/>
        </authorList>
    </citation>
    <scope>NUCLEOTIDE SEQUENCE [LARGE SCALE GENOMIC DNA]</scope>
    <source>
        <strain evidence="4">COT-109 OH1386</strain>
        <strain evidence="2">COT-109_OH1386</strain>
    </source>
</reference>
<dbReference type="eggNOG" id="COG5266">
    <property type="taxonomic scope" value="Bacteria"/>
</dbReference>
<accession>A0A099WTS9</accession>
<dbReference type="OrthoDB" id="1148550at2"/>
<sequence>MNKNFKILFGALLMLFVYGTSFAHTMWLETALKGEKGTAHKVCLYFGEFSMADRTPLKGWLADMEKGRWEVLTPSGNVIRLEPTAADPCYIATFVPEEEGWYRIHYDCWVPQLWKGSKLHYQSITWVQVGNSDKGLERTSPFDQGVSFLPAKEDVHHLGQPSLFPIATNNGEYKGIKINILGDNGWSKNYYRYPDGMLSFVPIWSGHYLMNATKTRPLTEEEIQKYPDAKSVYDMITYFFEV</sequence>
<evidence type="ECO:0000313" key="2">
    <source>
        <dbReference type="EMBL" id="KGN81243.1"/>
    </source>
</evidence>
<dbReference type="Proteomes" id="UP000030125">
    <property type="component" value="Unassembled WGS sequence"/>
</dbReference>
<dbReference type="AlphaFoldDB" id="A0A099WTS9"/>
<dbReference type="RefSeq" id="WP_025838476.1">
    <property type="nucleotide sequence ID" value="NZ_FUWL01000011.1"/>
</dbReference>
<feature type="chain" id="PRO_5014506411" description="DUF4198 domain-containing protein" evidence="1">
    <location>
        <begin position="24"/>
        <end position="242"/>
    </location>
</feature>
<proteinExistence type="predicted"/>
<protein>
    <recommendedName>
        <fullName evidence="6">DUF4198 domain-containing protein</fullName>
    </recommendedName>
</protein>
<evidence type="ECO:0000313" key="4">
    <source>
        <dbReference type="Proteomes" id="UP000030125"/>
    </source>
</evidence>
<gene>
    <name evidence="2" type="ORF">HQ35_04570</name>
    <name evidence="3" type="ORF">SAMN02745205_01417</name>
</gene>
<keyword evidence="1" id="KW-0732">Signal</keyword>
<feature type="signal peptide" evidence="1">
    <location>
        <begin position="1"/>
        <end position="23"/>
    </location>
</feature>
<keyword evidence="4" id="KW-1185">Reference proteome</keyword>
<evidence type="ECO:0000313" key="3">
    <source>
        <dbReference type="EMBL" id="SJZ63001.1"/>
    </source>
</evidence>
<reference evidence="3 5" key="2">
    <citation type="submission" date="2017-02" db="EMBL/GenBank/DDBJ databases">
        <authorList>
            <person name="Peterson S.W."/>
        </authorList>
    </citation>
    <scope>NUCLEOTIDE SEQUENCE [LARGE SCALE GENOMIC DNA]</scope>
    <source>
        <strain evidence="3 5">ATCC 700135</strain>
    </source>
</reference>
<dbReference type="STRING" id="36874.HQ34_03790"/>
<name>A0A099WTS9_PORCN</name>
<evidence type="ECO:0008006" key="6">
    <source>
        <dbReference type="Google" id="ProtNLM"/>
    </source>
</evidence>
<evidence type="ECO:0000256" key="1">
    <source>
        <dbReference type="SAM" id="SignalP"/>
    </source>
</evidence>
<organism evidence="2 4">
    <name type="scientific">Porphyromonas cangingivalis</name>
    <dbReference type="NCBI Taxonomy" id="36874"/>
    <lineage>
        <taxon>Bacteria</taxon>
        <taxon>Pseudomonadati</taxon>
        <taxon>Bacteroidota</taxon>
        <taxon>Bacteroidia</taxon>
        <taxon>Bacteroidales</taxon>
        <taxon>Porphyromonadaceae</taxon>
        <taxon>Porphyromonas</taxon>
    </lineage>
</organism>